<evidence type="ECO:0000313" key="1">
    <source>
        <dbReference type="EMBL" id="SFT45942.1"/>
    </source>
</evidence>
<dbReference type="SUPFAM" id="SSF110849">
    <property type="entry name" value="ParB/Sulfiredoxin"/>
    <property type="match status" value="1"/>
</dbReference>
<reference evidence="2" key="1">
    <citation type="submission" date="2016-10" db="EMBL/GenBank/DDBJ databases">
        <authorList>
            <person name="Varghese N."/>
            <person name="Submissions S."/>
        </authorList>
    </citation>
    <scope>NUCLEOTIDE SEQUENCE [LARGE SCALE GENOMIC DNA]</scope>
    <source>
        <strain evidence="2">DSM 23445</strain>
    </source>
</reference>
<proteinExistence type="predicted"/>
<accession>A0A1I6Y6A0</accession>
<keyword evidence="2" id="KW-1185">Reference proteome</keyword>
<dbReference type="Proteomes" id="UP000199673">
    <property type="component" value="Unassembled WGS sequence"/>
</dbReference>
<protein>
    <submittedName>
        <fullName evidence="1">Uncharacterized protein</fullName>
    </submittedName>
</protein>
<gene>
    <name evidence="1" type="ORF">SAMN04489724_0843</name>
</gene>
<dbReference type="EMBL" id="FPBF01000001">
    <property type="protein sequence ID" value="SFT45942.1"/>
    <property type="molecule type" value="Genomic_DNA"/>
</dbReference>
<dbReference type="InterPro" id="IPR036086">
    <property type="entry name" value="ParB/Sulfiredoxin_sf"/>
</dbReference>
<dbReference type="AlphaFoldDB" id="A0A1I6Y6A0"/>
<organism evidence="1 2">
    <name type="scientific">Algoriphagus locisalis</name>
    <dbReference type="NCBI Taxonomy" id="305507"/>
    <lineage>
        <taxon>Bacteria</taxon>
        <taxon>Pseudomonadati</taxon>
        <taxon>Bacteroidota</taxon>
        <taxon>Cytophagia</taxon>
        <taxon>Cytophagales</taxon>
        <taxon>Cyclobacteriaceae</taxon>
        <taxon>Algoriphagus</taxon>
    </lineage>
</organism>
<dbReference type="OrthoDB" id="771639at2"/>
<sequence>MNLKAQLLELIKAEELDLLSSHKTLSLPVIERIYKKMRLNLRFGSIQVDKDIILNGHHRYLASRLANFPVDQVPGIKTAAKELIEWQNVELVEDDWDTEAKIRYLNKEDARYNDMSLEELLAKLDTIN</sequence>
<dbReference type="STRING" id="305507.SAMN04489724_0843"/>
<name>A0A1I6Y6A0_9BACT</name>
<evidence type="ECO:0000313" key="2">
    <source>
        <dbReference type="Proteomes" id="UP000199673"/>
    </source>
</evidence>